<sequence length="79" mass="9153">MSRPRRYTDEQIRVMLQRIEDAVALGETVSRAARMIGISDGLYYKWRQRLLLSAASLPEAVLLSHRERPAESQVQQARR</sequence>
<dbReference type="Proteomes" id="UP000310016">
    <property type="component" value="Unassembled WGS sequence"/>
</dbReference>
<dbReference type="EMBL" id="SUMF01000005">
    <property type="protein sequence ID" value="TJZ74840.1"/>
    <property type="molecule type" value="Genomic_DNA"/>
</dbReference>
<protein>
    <recommendedName>
        <fullName evidence="3">Transposase</fullName>
    </recommendedName>
</protein>
<gene>
    <name evidence="1" type="ORF">FAZ21_07745</name>
</gene>
<organism evidence="1 2">
    <name type="scientific">Chitiniphilus eburneus</name>
    <dbReference type="NCBI Taxonomy" id="2571148"/>
    <lineage>
        <taxon>Bacteria</taxon>
        <taxon>Pseudomonadati</taxon>
        <taxon>Pseudomonadota</taxon>
        <taxon>Betaproteobacteria</taxon>
        <taxon>Neisseriales</taxon>
        <taxon>Chitinibacteraceae</taxon>
        <taxon>Chitiniphilus</taxon>
    </lineage>
</organism>
<dbReference type="GO" id="GO:0004803">
    <property type="term" value="F:transposase activity"/>
    <property type="evidence" value="ECO:0007669"/>
    <property type="project" value="InterPro"/>
</dbReference>
<dbReference type="GO" id="GO:0006313">
    <property type="term" value="P:DNA transposition"/>
    <property type="evidence" value="ECO:0007669"/>
    <property type="project" value="InterPro"/>
</dbReference>
<accession>A0A4U0Q2I8</accession>
<dbReference type="GO" id="GO:0003677">
    <property type="term" value="F:DNA binding"/>
    <property type="evidence" value="ECO:0007669"/>
    <property type="project" value="InterPro"/>
</dbReference>
<keyword evidence="2" id="KW-1185">Reference proteome</keyword>
<proteinExistence type="predicted"/>
<comment type="caution">
    <text evidence="1">The sequence shown here is derived from an EMBL/GenBank/DDBJ whole genome shotgun (WGS) entry which is preliminary data.</text>
</comment>
<dbReference type="AlphaFoldDB" id="A0A4U0Q2I8"/>
<evidence type="ECO:0000313" key="2">
    <source>
        <dbReference type="Proteomes" id="UP000310016"/>
    </source>
</evidence>
<evidence type="ECO:0000313" key="1">
    <source>
        <dbReference type="EMBL" id="TJZ74840.1"/>
    </source>
</evidence>
<evidence type="ECO:0008006" key="3">
    <source>
        <dbReference type="Google" id="ProtNLM"/>
    </source>
</evidence>
<dbReference type="RefSeq" id="WP_136772694.1">
    <property type="nucleotide sequence ID" value="NZ_CP156074.1"/>
</dbReference>
<name>A0A4U0Q2I8_9NEIS</name>
<dbReference type="InterPro" id="IPR002514">
    <property type="entry name" value="Transposase_8"/>
</dbReference>
<dbReference type="OrthoDB" id="9813285at2"/>
<dbReference type="SUPFAM" id="SSF46689">
    <property type="entry name" value="Homeodomain-like"/>
    <property type="match status" value="1"/>
</dbReference>
<reference evidence="1 2" key="1">
    <citation type="submission" date="2019-04" db="EMBL/GenBank/DDBJ databases">
        <title>Chitiniphilus eburnea sp. nov., a novel chitinolytic bacterium isolated from aquaculture sludge.</title>
        <authorList>
            <person name="Sheng M."/>
        </authorList>
    </citation>
    <scope>NUCLEOTIDE SEQUENCE [LARGE SCALE GENOMIC DNA]</scope>
    <source>
        <strain evidence="1 2">HX-2-15</strain>
    </source>
</reference>
<dbReference type="Pfam" id="PF01527">
    <property type="entry name" value="HTH_Tnp_1"/>
    <property type="match status" value="1"/>
</dbReference>
<dbReference type="InterPro" id="IPR009057">
    <property type="entry name" value="Homeodomain-like_sf"/>
</dbReference>